<evidence type="ECO:0000256" key="1">
    <source>
        <dbReference type="ARBA" id="ARBA00008857"/>
    </source>
</evidence>
<evidence type="ECO:0000259" key="4">
    <source>
        <dbReference type="PROSITE" id="PS51898"/>
    </source>
</evidence>
<organism evidence="5">
    <name type="scientific">uncultured Dysgonomonas sp</name>
    <dbReference type="NCBI Taxonomy" id="206096"/>
    <lineage>
        <taxon>Bacteria</taxon>
        <taxon>Pseudomonadati</taxon>
        <taxon>Bacteroidota</taxon>
        <taxon>Bacteroidia</taxon>
        <taxon>Bacteroidales</taxon>
        <taxon>Dysgonomonadaceae</taxon>
        <taxon>Dysgonomonas</taxon>
        <taxon>environmental samples</taxon>
    </lineage>
</organism>
<dbReference type="EMBL" id="FLUM01000001">
    <property type="protein sequence ID" value="SBV91678.1"/>
    <property type="molecule type" value="Genomic_DNA"/>
</dbReference>
<proteinExistence type="inferred from homology"/>
<keyword evidence="3" id="KW-0233">DNA recombination</keyword>
<dbReference type="InterPro" id="IPR011010">
    <property type="entry name" value="DNA_brk_join_enz"/>
</dbReference>
<evidence type="ECO:0000313" key="5">
    <source>
        <dbReference type="EMBL" id="SBV91678.1"/>
    </source>
</evidence>
<dbReference type="InterPro" id="IPR013762">
    <property type="entry name" value="Integrase-like_cat_sf"/>
</dbReference>
<gene>
    <name evidence="5" type="ORF">KL86DYS1_10402</name>
</gene>
<comment type="similarity">
    <text evidence="1">Belongs to the 'phage' integrase family.</text>
</comment>
<dbReference type="InterPro" id="IPR010998">
    <property type="entry name" value="Integrase_recombinase_N"/>
</dbReference>
<dbReference type="SUPFAM" id="SSF56349">
    <property type="entry name" value="DNA breaking-rejoining enzymes"/>
    <property type="match status" value="1"/>
</dbReference>
<dbReference type="GO" id="GO:0006310">
    <property type="term" value="P:DNA recombination"/>
    <property type="evidence" value="ECO:0007669"/>
    <property type="project" value="UniProtKB-KW"/>
</dbReference>
<feature type="domain" description="Tyr recombinase" evidence="4">
    <location>
        <begin position="229"/>
        <end position="421"/>
    </location>
</feature>
<keyword evidence="2" id="KW-0238">DNA-binding</keyword>
<dbReference type="Gene3D" id="1.10.150.130">
    <property type="match status" value="1"/>
</dbReference>
<dbReference type="GO" id="GO:0015074">
    <property type="term" value="P:DNA integration"/>
    <property type="evidence" value="ECO:0007669"/>
    <property type="project" value="InterPro"/>
</dbReference>
<dbReference type="PANTHER" id="PTHR30349">
    <property type="entry name" value="PHAGE INTEGRASE-RELATED"/>
    <property type="match status" value="1"/>
</dbReference>
<dbReference type="Gene3D" id="1.10.443.10">
    <property type="entry name" value="Intergrase catalytic core"/>
    <property type="match status" value="1"/>
</dbReference>
<sequence length="427" mass="49504">MATIKAFIRTTVKSKKVFIRLRLSDGRDFTRYGVTNIEVLPEFWDAARQEVKNRAILPKGFNKEEINTAVKFAKEKIEQAYKDVADNRLLSDDWIDNVLLDKKQDVEDEKPTTSELFHLYLSESKVSESRLKQVAVAGRMLERFTLVNNMELTNKASVLKFEEFLRNEHLIQKIYPQYYTDVKDIKPRGQNTLNSKLKMISAFYSWALKNKHLDSHPFEDFEFSPDVYGDPIPLLPEEVELIFNSKVHKGLDLVKDMFCLQCYLGCRVDDFVHLKKSNVNGDILTYVASKTINSNPKTVYVPLVDNAISIINKYGDSDDRLIPFMNVDGKDGYNKQIKNLLQYLKIDRSVVIINPITRQPETKKIYEVASTHTARRTFINSNYKETQDPALIAQMTGHSENSRSFSRYRNIDIDILREQVKKAYKSK</sequence>
<dbReference type="PANTHER" id="PTHR30349:SF64">
    <property type="entry name" value="PROPHAGE INTEGRASE INTD-RELATED"/>
    <property type="match status" value="1"/>
</dbReference>
<dbReference type="RefSeq" id="WP_296938303.1">
    <property type="nucleotide sequence ID" value="NZ_LT599032.1"/>
</dbReference>
<dbReference type="InterPro" id="IPR050090">
    <property type="entry name" value="Tyrosine_recombinase_XerCD"/>
</dbReference>
<accession>A0A212IWU3</accession>
<evidence type="ECO:0000256" key="2">
    <source>
        <dbReference type="ARBA" id="ARBA00023125"/>
    </source>
</evidence>
<dbReference type="AlphaFoldDB" id="A0A212IWU3"/>
<dbReference type="GO" id="GO:0003677">
    <property type="term" value="F:DNA binding"/>
    <property type="evidence" value="ECO:0007669"/>
    <property type="project" value="UniProtKB-KW"/>
</dbReference>
<dbReference type="PROSITE" id="PS51898">
    <property type="entry name" value="TYR_RECOMBINASE"/>
    <property type="match status" value="1"/>
</dbReference>
<reference evidence="5" key="1">
    <citation type="submission" date="2016-04" db="EMBL/GenBank/DDBJ databases">
        <authorList>
            <person name="Evans L.H."/>
            <person name="Alamgir A."/>
            <person name="Owens N."/>
            <person name="Weber N.D."/>
            <person name="Virtaneva K."/>
            <person name="Barbian K."/>
            <person name="Babar A."/>
            <person name="Rosenke K."/>
        </authorList>
    </citation>
    <scope>NUCLEOTIDE SEQUENCE</scope>
    <source>
        <strain evidence="5">86-1</strain>
    </source>
</reference>
<protein>
    <recommendedName>
        <fullName evidence="4">Tyr recombinase domain-containing protein</fullName>
    </recommendedName>
</protein>
<name>A0A212IWU3_9BACT</name>
<evidence type="ECO:0000256" key="3">
    <source>
        <dbReference type="ARBA" id="ARBA00023172"/>
    </source>
</evidence>
<dbReference type="InterPro" id="IPR002104">
    <property type="entry name" value="Integrase_catalytic"/>
</dbReference>